<keyword evidence="2" id="KW-1185">Reference proteome</keyword>
<dbReference type="AlphaFoldDB" id="A0A0D0D3R5"/>
<reference evidence="2" key="2">
    <citation type="submission" date="2015-01" db="EMBL/GenBank/DDBJ databases">
        <title>Evolutionary Origins and Diversification of the Mycorrhizal Mutualists.</title>
        <authorList>
            <consortium name="DOE Joint Genome Institute"/>
            <consortium name="Mycorrhizal Genomics Consortium"/>
            <person name="Kohler A."/>
            <person name="Kuo A."/>
            <person name="Nagy L.G."/>
            <person name="Floudas D."/>
            <person name="Copeland A."/>
            <person name="Barry K.W."/>
            <person name="Cichocki N."/>
            <person name="Veneault-Fourrey C."/>
            <person name="LaButti K."/>
            <person name="Lindquist E.A."/>
            <person name="Lipzen A."/>
            <person name="Lundell T."/>
            <person name="Morin E."/>
            <person name="Murat C."/>
            <person name="Riley R."/>
            <person name="Ohm R."/>
            <person name="Sun H."/>
            <person name="Tunlid A."/>
            <person name="Henrissat B."/>
            <person name="Grigoriev I.V."/>
            <person name="Hibbett D.S."/>
            <person name="Martin F."/>
        </authorList>
    </citation>
    <scope>NUCLEOTIDE SEQUENCE [LARGE SCALE GENOMIC DNA]</scope>
    <source>
        <strain evidence="2">Ve08.2h10</strain>
    </source>
</reference>
<evidence type="ECO:0000313" key="2">
    <source>
        <dbReference type="Proteomes" id="UP000054538"/>
    </source>
</evidence>
<dbReference type="EMBL" id="KN826673">
    <property type="protein sequence ID" value="KIK78206.1"/>
    <property type="molecule type" value="Genomic_DNA"/>
</dbReference>
<accession>A0A0D0D3R5</accession>
<organism evidence="1 2">
    <name type="scientific">Paxillus rubicundulus Ve08.2h10</name>
    <dbReference type="NCBI Taxonomy" id="930991"/>
    <lineage>
        <taxon>Eukaryota</taxon>
        <taxon>Fungi</taxon>
        <taxon>Dikarya</taxon>
        <taxon>Basidiomycota</taxon>
        <taxon>Agaricomycotina</taxon>
        <taxon>Agaricomycetes</taxon>
        <taxon>Agaricomycetidae</taxon>
        <taxon>Boletales</taxon>
        <taxon>Paxilineae</taxon>
        <taxon>Paxillaceae</taxon>
        <taxon>Paxillus</taxon>
    </lineage>
</organism>
<dbReference type="InParanoid" id="A0A0D0D3R5"/>
<reference evidence="1 2" key="1">
    <citation type="submission" date="2014-04" db="EMBL/GenBank/DDBJ databases">
        <authorList>
            <consortium name="DOE Joint Genome Institute"/>
            <person name="Kuo A."/>
            <person name="Kohler A."/>
            <person name="Jargeat P."/>
            <person name="Nagy L.G."/>
            <person name="Floudas D."/>
            <person name="Copeland A."/>
            <person name="Barry K.W."/>
            <person name="Cichocki N."/>
            <person name="Veneault-Fourrey C."/>
            <person name="LaButti K."/>
            <person name="Lindquist E.A."/>
            <person name="Lipzen A."/>
            <person name="Lundell T."/>
            <person name="Morin E."/>
            <person name="Murat C."/>
            <person name="Sun H."/>
            <person name="Tunlid A."/>
            <person name="Henrissat B."/>
            <person name="Grigoriev I.V."/>
            <person name="Hibbett D.S."/>
            <person name="Martin F."/>
            <person name="Nordberg H.P."/>
            <person name="Cantor M.N."/>
            <person name="Hua S.X."/>
        </authorList>
    </citation>
    <scope>NUCLEOTIDE SEQUENCE [LARGE SCALE GENOMIC DNA]</scope>
    <source>
        <strain evidence="1 2">Ve08.2h10</strain>
    </source>
</reference>
<protein>
    <submittedName>
        <fullName evidence="1">Uncharacterized protein</fullName>
    </submittedName>
</protein>
<proteinExistence type="predicted"/>
<dbReference type="HOGENOM" id="CLU_1543743_0_0_1"/>
<name>A0A0D0D3R5_9AGAM</name>
<sequence length="174" mass="20158">SVEDWVAHSTPIIQHYANRQTSLPLGRRLDISLDEPSQFILGGLQLLVNRNPKNCTDQSCQLGPQLIENFVDIRRWATEYFRSRHGMQVVDNDVPTLLTVITNNFYEAHIQLIDRVVEFAIENMRFCARSTLSIEDFAFGFDFRMSQDLPFYVESGSRLRERKKLISPSCFVID</sequence>
<evidence type="ECO:0000313" key="1">
    <source>
        <dbReference type="EMBL" id="KIK78206.1"/>
    </source>
</evidence>
<dbReference type="OrthoDB" id="3061761at2759"/>
<feature type="non-terminal residue" evidence="1">
    <location>
        <position position="1"/>
    </location>
</feature>
<dbReference type="Proteomes" id="UP000054538">
    <property type="component" value="Unassembled WGS sequence"/>
</dbReference>
<gene>
    <name evidence="1" type="ORF">PAXRUDRAFT_164622</name>
</gene>